<dbReference type="Pfam" id="PF23156">
    <property type="entry name" value="DUF7054"/>
    <property type="match status" value="1"/>
</dbReference>
<keyword evidence="4" id="KW-1185">Reference proteome</keyword>
<gene>
    <name evidence="3" type="ORF">GIB67_042141</name>
</gene>
<dbReference type="AlphaFoldDB" id="A0A7J7NPD5"/>
<dbReference type="OrthoDB" id="1885101at2759"/>
<evidence type="ECO:0000313" key="4">
    <source>
        <dbReference type="Proteomes" id="UP000541444"/>
    </source>
</evidence>
<organism evidence="3 4">
    <name type="scientific">Kingdonia uniflora</name>
    <dbReference type="NCBI Taxonomy" id="39325"/>
    <lineage>
        <taxon>Eukaryota</taxon>
        <taxon>Viridiplantae</taxon>
        <taxon>Streptophyta</taxon>
        <taxon>Embryophyta</taxon>
        <taxon>Tracheophyta</taxon>
        <taxon>Spermatophyta</taxon>
        <taxon>Magnoliopsida</taxon>
        <taxon>Ranunculales</taxon>
        <taxon>Circaeasteraceae</taxon>
        <taxon>Kingdonia</taxon>
    </lineage>
</organism>
<name>A0A7J7NPD5_9MAGN</name>
<feature type="region of interest" description="Disordered" evidence="1">
    <location>
        <begin position="1"/>
        <end position="40"/>
    </location>
</feature>
<dbReference type="Proteomes" id="UP000541444">
    <property type="component" value="Unassembled WGS sequence"/>
</dbReference>
<proteinExistence type="predicted"/>
<sequence>MSRQSLLQKKIPSNRCKPRPPYPSPSPRQRQTLVPHRSEPRNRYKVLRRFNSEPILWTVGLLYSDSKSDIGVLVQGQTCPDIFALTSPYMSSSPSNHERYNKDAKVVVNVTVEGSPGPVRALVRLGASVEETIKRVVEKYIKEGRRPLIDGKFVPSFELHHSYFSLEGINKTEEIGDVGTRSFYLRKGHTSSRSGHSIINDDGSLKLISSYDEEVMVVPVRATHPLVSSRVIFSAGIAQKIHFVNKRPEDLPGRAKELAKLEDYVFMHVYRECNGVADALADYLQDISEMEIEPE</sequence>
<dbReference type="PANTHER" id="PTHR33270:SF6">
    <property type="entry name" value="OS02G0448600 PROTEIN"/>
    <property type="match status" value="1"/>
</dbReference>
<accession>A0A7J7NPD5</accession>
<evidence type="ECO:0000259" key="2">
    <source>
        <dbReference type="Pfam" id="PF23156"/>
    </source>
</evidence>
<dbReference type="EMBL" id="JACGCM010000677">
    <property type="protein sequence ID" value="KAF6168834.1"/>
    <property type="molecule type" value="Genomic_DNA"/>
</dbReference>
<dbReference type="InterPro" id="IPR055482">
    <property type="entry name" value="DUF7054"/>
</dbReference>
<evidence type="ECO:0000313" key="3">
    <source>
        <dbReference type="EMBL" id="KAF6168834.1"/>
    </source>
</evidence>
<reference evidence="3 4" key="1">
    <citation type="journal article" date="2020" name="IScience">
        <title>Genome Sequencing of the Endangered Kingdonia uniflora (Circaeasteraceae, Ranunculales) Reveals Potential Mechanisms of Evolutionary Specialization.</title>
        <authorList>
            <person name="Sun Y."/>
            <person name="Deng T."/>
            <person name="Zhang A."/>
            <person name="Moore M.J."/>
            <person name="Landis J.B."/>
            <person name="Lin N."/>
            <person name="Zhang H."/>
            <person name="Zhang X."/>
            <person name="Huang J."/>
            <person name="Zhang X."/>
            <person name="Sun H."/>
            <person name="Wang H."/>
        </authorList>
    </citation>
    <scope>NUCLEOTIDE SEQUENCE [LARGE SCALE GENOMIC DNA]</scope>
    <source>
        <strain evidence="3">TB1705</strain>
        <tissue evidence="3">Leaf</tissue>
    </source>
</reference>
<protein>
    <recommendedName>
        <fullName evidence="2">DUF7054 domain-containing protein</fullName>
    </recommendedName>
</protein>
<dbReference type="InterPro" id="IPR040358">
    <property type="entry name" value="At4g22758-like"/>
</dbReference>
<evidence type="ECO:0000256" key="1">
    <source>
        <dbReference type="SAM" id="MobiDB-lite"/>
    </source>
</evidence>
<dbReference type="PANTHER" id="PTHR33270">
    <property type="entry name" value="BNAC05G50380D PROTEIN"/>
    <property type="match status" value="1"/>
</dbReference>
<comment type="caution">
    <text evidence="3">The sequence shown here is derived from an EMBL/GenBank/DDBJ whole genome shotgun (WGS) entry which is preliminary data.</text>
</comment>
<feature type="domain" description="DUF7054" evidence="2">
    <location>
        <begin position="102"/>
        <end position="186"/>
    </location>
</feature>